<keyword evidence="1" id="KW-0812">Transmembrane</keyword>
<feature type="transmembrane region" description="Helical" evidence="1">
    <location>
        <begin position="325"/>
        <end position="346"/>
    </location>
</feature>
<protein>
    <submittedName>
        <fullName evidence="2">Uncharacterized protein</fullName>
    </submittedName>
</protein>
<dbReference type="Proteomes" id="UP000001488">
    <property type="component" value="Chromosome"/>
</dbReference>
<name>C5A3B3_THEGJ</name>
<evidence type="ECO:0000256" key="1">
    <source>
        <dbReference type="SAM" id="Phobius"/>
    </source>
</evidence>
<dbReference type="OrthoDB" id="101882at2157"/>
<keyword evidence="1" id="KW-1133">Transmembrane helix</keyword>
<dbReference type="EMBL" id="CP001398">
    <property type="protein sequence ID" value="ACS32725.1"/>
    <property type="molecule type" value="Genomic_DNA"/>
</dbReference>
<sequence>MNKQLVFIFTLLSFLILSTPAVKADKVMASMHCIPTSIEPGGAVICDIDFKLLNPNETATLKLKKVYLEDKEIWPRGPSRGTVIVPNSKFHLGPHDIEGSIAITLTFNNEMADCYFGKPVLDDYRDKFGGRTYKITAVVDGISTPVSAQIKIKNTGLWDSFIWVLEYLIVLIYLISIAVSLSTKNFPIGSLLLVVFSGFVGVSIARIASGLQWNLKYGYWSPDIPSIVFLISIVLISALDYKEDKKSWKLILSGLLWLLMVTAAKYGSNGDVLAIVLSLTLWVTVELVGITGKRVKAYKRELSSVVVAPYLIPISYHLMLSVSSFVFWVSSFFIFLVAILFVNVLYHSNYSSKRYIVLMSPALVLLFMTTNSPYFLAYALPLLGITFLYERWDN</sequence>
<dbReference type="PaxDb" id="593117-TGAM_0223"/>
<feature type="transmembrane region" description="Helical" evidence="1">
    <location>
        <begin position="302"/>
        <end position="319"/>
    </location>
</feature>
<dbReference type="AlphaFoldDB" id="C5A3B3"/>
<feature type="transmembrane region" description="Helical" evidence="1">
    <location>
        <begin position="224"/>
        <end position="241"/>
    </location>
</feature>
<proteinExistence type="predicted"/>
<dbReference type="HOGENOM" id="CLU_699465_0_0_2"/>
<feature type="transmembrane region" description="Helical" evidence="1">
    <location>
        <begin position="272"/>
        <end position="290"/>
    </location>
</feature>
<gene>
    <name evidence="2" type="ordered locus">TGAM_0223</name>
</gene>
<dbReference type="PATRIC" id="fig|593117.10.peg.226"/>
<organism evidence="2 3">
    <name type="scientific">Thermococcus gammatolerans (strain DSM 15229 / JCM 11827 / EJ3)</name>
    <dbReference type="NCBI Taxonomy" id="593117"/>
    <lineage>
        <taxon>Archaea</taxon>
        <taxon>Methanobacteriati</taxon>
        <taxon>Methanobacteriota</taxon>
        <taxon>Thermococci</taxon>
        <taxon>Thermococcales</taxon>
        <taxon>Thermococcaceae</taxon>
        <taxon>Thermococcus</taxon>
    </lineage>
</organism>
<keyword evidence="3" id="KW-1185">Reference proteome</keyword>
<evidence type="ECO:0000313" key="3">
    <source>
        <dbReference type="Proteomes" id="UP000001488"/>
    </source>
</evidence>
<dbReference type="KEGG" id="tga:TGAM_0223"/>
<keyword evidence="1" id="KW-0472">Membrane</keyword>
<accession>C5A3B3</accession>
<feature type="transmembrane region" description="Helical" evidence="1">
    <location>
        <begin position="358"/>
        <end position="389"/>
    </location>
</feature>
<dbReference type="RefSeq" id="WP_015857844.1">
    <property type="nucleotide sequence ID" value="NC_012804.1"/>
</dbReference>
<reference evidence="2 3" key="1">
    <citation type="journal article" date="2007" name="Genome Biol.">
        <title>Genome analysis and genome-wide proteomics of Thermococcus gammatolerans, the most radioresistant organism known amongst the Archaea.</title>
        <authorList>
            <person name="Zivanovic Y."/>
            <person name="Armengaud J."/>
            <person name="Lagorce A."/>
            <person name="Leplat C."/>
            <person name="Guerin P."/>
            <person name="Dutertre M."/>
            <person name="Anthouard V."/>
            <person name="Forterre P."/>
            <person name="Wincker P."/>
            <person name="Confalonieri F."/>
        </authorList>
    </citation>
    <scope>NUCLEOTIDE SEQUENCE [LARGE SCALE GENOMIC DNA]</scope>
    <source>
        <strain evidence="3">DSM 15229 / JCM 11827 / EJ3</strain>
    </source>
</reference>
<feature type="transmembrane region" description="Helical" evidence="1">
    <location>
        <begin position="161"/>
        <end position="179"/>
    </location>
</feature>
<dbReference type="GeneID" id="7988798"/>
<dbReference type="eggNOG" id="arCOG07710">
    <property type="taxonomic scope" value="Archaea"/>
</dbReference>
<feature type="transmembrane region" description="Helical" evidence="1">
    <location>
        <begin position="191"/>
        <end position="212"/>
    </location>
</feature>
<evidence type="ECO:0000313" key="2">
    <source>
        <dbReference type="EMBL" id="ACS32725.1"/>
    </source>
</evidence>